<accession>A0A2P6SAX2</accession>
<evidence type="ECO:0000313" key="2">
    <source>
        <dbReference type="EMBL" id="PRQ55801.1"/>
    </source>
</evidence>
<feature type="chain" id="PRO_5015165657" evidence="1">
    <location>
        <begin position="18"/>
        <end position="47"/>
    </location>
</feature>
<dbReference type="AlphaFoldDB" id="A0A2P6SAX2"/>
<reference evidence="2 3" key="1">
    <citation type="journal article" date="2018" name="Nat. Genet.">
        <title>The Rosa genome provides new insights in the design of modern roses.</title>
        <authorList>
            <person name="Bendahmane M."/>
        </authorList>
    </citation>
    <scope>NUCLEOTIDE SEQUENCE [LARGE SCALE GENOMIC DNA]</scope>
    <source>
        <strain evidence="3">cv. Old Blush</strain>
    </source>
</reference>
<dbReference type="EMBL" id="PDCK01000039">
    <property type="protein sequence ID" value="PRQ55801.1"/>
    <property type="molecule type" value="Genomic_DNA"/>
</dbReference>
<feature type="signal peptide" evidence="1">
    <location>
        <begin position="1"/>
        <end position="17"/>
    </location>
</feature>
<evidence type="ECO:0000313" key="3">
    <source>
        <dbReference type="Proteomes" id="UP000238479"/>
    </source>
</evidence>
<proteinExistence type="predicted"/>
<name>A0A2P6SAX2_ROSCH</name>
<comment type="caution">
    <text evidence="2">The sequence shown here is derived from an EMBL/GenBank/DDBJ whole genome shotgun (WGS) entry which is preliminary data.</text>
</comment>
<dbReference type="Proteomes" id="UP000238479">
    <property type="component" value="Chromosome 1"/>
</dbReference>
<protein>
    <submittedName>
        <fullName evidence="2">Uncharacterized protein</fullName>
    </submittedName>
</protein>
<sequence length="47" mass="5541">MVMVILMLLLMIEPSQREGDEYIDSDEELKRSKIVTYGSRNLFLLCF</sequence>
<organism evidence="2 3">
    <name type="scientific">Rosa chinensis</name>
    <name type="common">China rose</name>
    <dbReference type="NCBI Taxonomy" id="74649"/>
    <lineage>
        <taxon>Eukaryota</taxon>
        <taxon>Viridiplantae</taxon>
        <taxon>Streptophyta</taxon>
        <taxon>Embryophyta</taxon>
        <taxon>Tracheophyta</taxon>
        <taxon>Spermatophyta</taxon>
        <taxon>Magnoliopsida</taxon>
        <taxon>eudicotyledons</taxon>
        <taxon>Gunneridae</taxon>
        <taxon>Pentapetalae</taxon>
        <taxon>rosids</taxon>
        <taxon>fabids</taxon>
        <taxon>Rosales</taxon>
        <taxon>Rosaceae</taxon>
        <taxon>Rosoideae</taxon>
        <taxon>Rosoideae incertae sedis</taxon>
        <taxon>Rosa</taxon>
    </lineage>
</organism>
<keyword evidence="1" id="KW-0732">Signal</keyword>
<dbReference type="Gramene" id="PRQ55801">
    <property type="protein sequence ID" value="PRQ55801"/>
    <property type="gene ID" value="RchiOBHm_Chr1g0328611"/>
</dbReference>
<keyword evidence="3" id="KW-1185">Reference proteome</keyword>
<evidence type="ECO:0000256" key="1">
    <source>
        <dbReference type="SAM" id="SignalP"/>
    </source>
</evidence>
<gene>
    <name evidence="2" type="ORF">RchiOBHm_Chr1g0328611</name>
</gene>